<evidence type="ECO:0000313" key="2">
    <source>
        <dbReference type="Proteomes" id="UP000422108"/>
    </source>
</evidence>
<dbReference type="AlphaFoldDB" id="A0A5K8ABL2"/>
<organism evidence="1 2">
    <name type="scientific">Desulfosarcina ovata subsp. ovata</name>
    <dbReference type="NCBI Taxonomy" id="2752305"/>
    <lineage>
        <taxon>Bacteria</taxon>
        <taxon>Pseudomonadati</taxon>
        <taxon>Thermodesulfobacteriota</taxon>
        <taxon>Desulfobacteria</taxon>
        <taxon>Desulfobacterales</taxon>
        <taxon>Desulfosarcinaceae</taxon>
        <taxon>Desulfosarcina</taxon>
    </lineage>
</organism>
<dbReference type="EMBL" id="AP021879">
    <property type="protein sequence ID" value="BBO89921.1"/>
    <property type="molecule type" value="Genomic_DNA"/>
</dbReference>
<keyword evidence="2" id="KW-1185">Reference proteome</keyword>
<dbReference type="Proteomes" id="UP000422108">
    <property type="component" value="Chromosome"/>
</dbReference>
<evidence type="ECO:0000313" key="1">
    <source>
        <dbReference type="EMBL" id="BBO89921.1"/>
    </source>
</evidence>
<sequence>MFDVWGIADVPKGYRIIRIEFQLRREVLKQLGMNSPSDLNNLCSNAWGYCTQEWLNFKDNPGKHQKNQRKTLTWWSVVQNGFMEISQPVPLIRFRASNSDEKQLVAQTFGYLSSIQALMVESNGNYPTSRNDIENVLLNFPLKANELGKGQREFKDAIELKRAKYVRTQEKLKMVIERRKEFFNINLE</sequence>
<protein>
    <submittedName>
        <fullName evidence="1">Uncharacterized protein</fullName>
    </submittedName>
</protein>
<accession>A0A5K8ABL2</accession>
<name>A0A5K8ABL2_9BACT</name>
<proteinExistence type="predicted"/>
<reference evidence="1 2" key="1">
    <citation type="submission" date="2019-11" db="EMBL/GenBank/DDBJ databases">
        <title>Comparative genomics of hydrocarbon-degrading Desulfosarcina strains.</title>
        <authorList>
            <person name="Watanabe M."/>
            <person name="Kojima H."/>
            <person name="Fukui M."/>
        </authorList>
    </citation>
    <scope>NUCLEOTIDE SEQUENCE [LARGE SCALE GENOMIC DNA]</scope>
    <source>
        <strain evidence="2">oXyS1</strain>
    </source>
</reference>
<gene>
    <name evidence="1" type="ORF">DSCOOX_31010</name>
</gene>